<protein>
    <recommendedName>
        <fullName evidence="2">YjiS-like domain-containing protein</fullName>
    </recommendedName>
</protein>
<dbReference type="Proteomes" id="UP000016566">
    <property type="component" value="Unassembled WGS sequence"/>
</dbReference>
<proteinExistence type="predicted"/>
<evidence type="ECO:0000313" key="3">
    <source>
        <dbReference type="EMBL" id="GAD57106.1"/>
    </source>
</evidence>
<reference evidence="3" key="1">
    <citation type="journal article" date="2013" name="Genome Announc.">
        <title>Draft Genome Sequence of Loktanella cinnabarina LL-001T, Isolated from Deep-Sea Floor Sediment.</title>
        <authorList>
            <person name="Nishi S."/>
            <person name="Tsubouchi T."/>
            <person name="Takaki Y."/>
            <person name="Koyanagi R."/>
            <person name="Satoh N."/>
            <person name="Maruyama T."/>
            <person name="Hatada Y."/>
        </authorList>
    </citation>
    <scope>NUCLEOTIDE SEQUENCE [LARGE SCALE GENOMIC DNA]</scope>
    <source>
        <strain evidence="3">LL-001</strain>
    </source>
</reference>
<dbReference type="InterPro" id="IPR009506">
    <property type="entry name" value="YjiS-like"/>
</dbReference>
<dbReference type="AlphaFoldDB" id="U2YP12"/>
<feature type="region of interest" description="Disordered" evidence="1">
    <location>
        <begin position="1"/>
        <end position="24"/>
    </location>
</feature>
<evidence type="ECO:0000313" key="4">
    <source>
        <dbReference type="Proteomes" id="UP000016566"/>
    </source>
</evidence>
<feature type="compositionally biased region" description="Acidic residues" evidence="1">
    <location>
        <begin position="1"/>
        <end position="10"/>
    </location>
</feature>
<dbReference type="STRING" id="1337093.MBELCI_3158"/>
<accession>U2YP12</accession>
<dbReference type="RefSeq" id="WP_021695205.1">
    <property type="nucleotide sequence ID" value="NZ_BATB01000061.1"/>
</dbReference>
<evidence type="ECO:0000256" key="1">
    <source>
        <dbReference type="SAM" id="MobiDB-lite"/>
    </source>
</evidence>
<dbReference type="EMBL" id="BATB01000061">
    <property type="protein sequence ID" value="GAD57106.1"/>
    <property type="molecule type" value="Genomic_DNA"/>
</dbReference>
<name>U2YP12_9RHOB</name>
<gene>
    <name evidence="3" type="ORF">MBELCI_3158</name>
</gene>
<sequence length="96" mass="10706">MGVNGADDDASQTRRPEGWPIQTPRTQIMTSFTTNQTARPSFFARLGASLAERRAKSRAYRTTQRELSALSDRELVDLGIHRSMIDDIALQAAKRA</sequence>
<evidence type="ECO:0000259" key="2">
    <source>
        <dbReference type="Pfam" id="PF06568"/>
    </source>
</evidence>
<keyword evidence="4" id="KW-1185">Reference proteome</keyword>
<dbReference type="Pfam" id="PF06568">
    <property type="entry name" value="YjiS-like"/>
    <property type="match status" value="1"/>
</dbReference>
<feature type="domain" description="YjiS-like" evidence="2">
    <location>
        <begin position="50"/>
        <end position="86"/>
    </location>
</feature>
<dbReference type="eggNOG" id="ENOG5033B1H">
    <property type="taxonomic scope" value="Bacteria"/>
</dbReference>
<organism evidence="3 4">
    <name type="scientific">Limimaricola cinnabarinus LL-001</name>
    <dbReference type="NCBI Taxonomy" id="1337093"/>
    <lineage>
        <taxon>Bacteria</taxon>
        <taxon>Pseudomonadati</taxon>
        <taxon>Pseudomonadota</taxon>
        <taxon>Alphaproteobacteria</taxon>
        <taxon>Rhodobacterales</taxon>
        <taxon>Paracoccaceae</taxon>
        <taxon>Limimaricola</taxon>
    </lineage>
</organism>
<comment type="caution">
    <text evidence="3">The sequence shown here is derived from an EMBL/GenBank/DDBJ whole genome shotgun (WGS) entry which is preliminary data.</text>
</comment>